<name>F4RUX6_MELLP</name>
<dbReference type="RefSeq" id="XP_007412887.1">
    <property type="nucleotide sequence ID" value="XM_007412825.1"/>
</dbReference>
<dbReference type="KEGG" id="mlr:MELLADRAFT_78483"/>
<evidence type="ECO:0000313" key="2">
    <source>
        <dbReference type="EMBL" id="EGG03773.1"/>
    </source>
</evidence>
<dbReference type="Proteomes" id="UP000001072">
    <property type="component" value="Unassembled WGS sequence"/>
</dbReference>
<feature type="region of interest" description="Disordered" evidence="1">
    <location>
        <begin position="253"/>
        <end position="283"/>
    </location>
</feature>
<feature type="compositionally biased region" description="Polar residues" evidence="1">
    <location>
        <begin position="273"/>
        <end position="283"/>
    </location>
</feature>
<dbReference type="EMBL" id="GL883122">
    <property type="protein sequence ID" value="EGG03773.1"/>
    <property type="molecule type" value="Genomic_DNA"/>
</dbReference>
<dbReference type="OrthoDB" id="3364175at2759"/>
<dbReference type="GeneID" id="18933118"/>
<keyword evidence="3" id="KW-1185">Reference proteome</keyword>
<dbReference type="VEuPathDB" id="FungiDB:MELLADRAFT_78483"/>
<accession>F4RUX6</accession>
<proteinExistence type="predicted"/>
<gene>
    <name evidence="2" type="ORF">MELLADRAFT_78483</name>
</gene>
<sequence>MGGLFCKRWGLQSPFDFKFKEPQNASDEDYDQDGQYVGNGDQQTIMSGVIARYQVGCVWQLISISFSDLDNPPKHETIMSLDKELEKVEANFPSWFRTRYESDTSSISPPSTDNPMFDIDRLSTYAVLAGAQIRLHRSFISPREGVTLADVELHRKRILYYGRFLLEIQKRRDFFSLKRVPFQFFALSAGIALAVYCLTSEPGARECASLRYDLQLLCSVYQPFIQSSSILRRSHGALIFLLQSDTERLSKFHSSENDESMSSVLDEDHSRQNHSLTPDQGPSSFFKFTITSSPGPSENLVESDQDHTKFYFYSQV</sequence>
<organism evidence="3">
    <name type="scientific">Melampsora larici-populina (strain 98AG31 / pathotype 3-4-7)</name>
    <name type="common">Poplar leaf rust fungus</name>
    <dbReference type="NCBI Taxonomy" id="747676"/>
    <lineage>
        <taxon>Eukaryota</taxon>
        <taxon>Fungi</taxon>
        <taxon>Dikarya</taxon>
        <taxon>Basidiomycota</taxon>
        <taxon>Pucciniomycotina</taxon>
        <taxon>Pucciniomycetes</taxon>
        <taxon>Pucciniales</taxon>
        <taxon>Melampsoraceae</taxon>
        <taxon>Melampsora</taxon>
    </lineage>
</organism>
<dbReference type="HOGENOM" id="CLU_880224_0_0_1"/>
<reference evidence="3" key="1">
    <citation type="journal article" date="2011" name="Proc. Natl. Acad. Sci. U.S.A.">
        <title>Obligate biotrophy features unraveled by the genomic analysis of rust fungi.</title>
        <authorList>
            <person name="Duplessis S."/>
            <person name="Cuomo C.A."/>
            <person name="Lin Y.-C."/>
            <person name="Aerts A."/>
            <person name="Tisserant E."/>
            <person name="Veneault-Fourrey C."/>
            <person name="Joly D.L."/>
            <person name="Hacquard S."/>
            <person name="Amselem J."/>
            <person name="Cantarel B.L."/>
            <person name="Chiu R."/>
            <person name="Coutinho P.M."/>
            <person name="Feau N."/>
            <person name="Field M."/>
            <person name="Frey P."/>
            <person name="Gelhaye E."/>
            <person name="Goldberg J."/>
            <person name="Grabherr M.G."/>
            <person name="Kodira C.D."/>
            <person name="Kohler A."/>
            <person name="Kuees U."/>
            <person name="Lindquist E.A."/>
            <person name="Lucas S.M."/>
            <person name="Mago R."/>
            <person name="Mauceli E."/>
            <person name="Morin E."/>
            <person name="Murat C."/>
            <person name="Pangilinan J.L."/>
            <person name="Park R."/>
            <person name="Pearson M."/>
            <person name="Quesneville H."/>
            <person name="Rouhier N."/>
            <person name="Sakthikumar S."/>
            <person name="Salamov A.A."/>
            <person name="Schmutz J."/>
            <person name="Selles B."/>
            <person name="Shapiro H."/>
            <person name="Tanguay P."/>
            <person name="Tuskan G.A."/>
            <person name="Henrissat B."/>
            <person name="Van de Peer Y."/>
            <person name="Rouze P."/>
            <person name="Ellis J.G."/>
            <person name="Dodds P.N."/>
            <person name="Schein J.E."/>
            <person name="Zhong S."/>
            <person name="Hamelin R.C."/>
            <person name="Grigoriev I.V."/>
            <person name="Szabo L.J."/>
            <person name="Martin F."/>
        </authorList>
    </citation>
    <scope>NUCLEOTIDE SEQUENCE [LARGE SCALE GENOMIC DNA]</scope>
    <source>
        <strain evidence="3">98AG31 / pathotype 3-4-7</strain>
    </source>
</reference>
<dbReference type="CDD" id="cd12148">
    <property type="entry name" value="fungal_TF_MHR"/>
    <property type="match status" value="1"/>
</dbReference>
<dbReference type="AlphaFoldDB" id="F4RUX6"/>
<protein>
    <submittedName>
        <fullName evidence="2">Uncharacterized protein</fullName>
    </submittedName>
</protein>
<evidence type="ECO:0000313" key="3">
    <source>
        <dbReference type="Proteomes" id="UP000001072"/>
    </source>
</evidence>
<evidence type="ECO:0000256" key="1">
    <source>
        <dbReference type="SAM" id="MobiDB-lite"/>
    </source>
</evidence>
<dbReference type="InParanoid" id="F4RUX6"/>